<evidence type="ECO:0000313" key="8">
    <source>
        <dbReference type="EMBL" id="GAA4753352.1"/>
    </source>
</evidence>
<feature type="transmembrane region" description="Helical" evidence="7">
    <location>
        <begin position="153"/>
        <end position="174"/>
    </location>
</feature>
<protein>
    <submittedName>
        <fullName evidence="8">Lipopolysaccharide biosynthesis protein</fullName>
    </submittedName>
</protein>
<feature type="transmembrane region" description="Helical" evidence="7">
    <location>
        <begin position="93"/>
        <end position="115"/>
    </location>
</feature>
<dbReference type="PANTHER" id="PTHR30250">
    <property type="entry name" value="PST FAMILY PREDICTED COLANIC ACID TRANSPORTER"/>
    <property type="match status" value="1"/>
</dbReference>
<comment type="similarity">
    <text evidence="2">Belongs to the polysaccharide synthase family.</text>
</comment>
<evidence type="ECO:0000313" key="9">
    <source>
        <dbReference type="Proteomes" id="UP001500121"/>
    </source>
</evidence>
<feature type="transmembrane region" description="Helical" evidence="7">
    <location>
        <begin position="53"/>
        <end position="72"/>
    </location>
</feature>
<evidence type="ECO:0000256" key="3">
    <source>
        <dbReference type="ARBA" id="ARBA00022475"/>
    </source>
</evidence>
<keyword evidence="5 7" id="KW-1133">Transmembrane helix</keyword>
<keyword evidence="9" id="KW-1185">Reference proteome</keyword>
<feature type="transmembrane region" description="Helical" evidence="7">
    <location>
        <begin position="448"/>
        <end position="466"/>
    </location>
</feature>
<dbReference type="Pfam" id="PF13440">
    <property type="entry name" value="Polysacc_synt_3"/>
    <property type="match status" value="1"/>
</dbReference>
<comment type="subcellular location">
    <subcellularLocation>
        <location evidence="1">Cell membrane</location>
        <topology evidence="1">Multi-pass membrane protein</topology>
    </subcellularLocation>
</comment>
<keyword evidence="4 7" id="KW-0812">Transmembrane</keyword>
<feature type="transmembrane region" description="Helical" evidence="7">
    <location>
        <begin position="180"/>
        <end position="199"/>
    </location>
</feature>
<comment type="caution">
    <text evidence="8">The sequence shown here is derived from an EMBL/GenBank/DDBJ whole genome shotgun (WGS) entry which is preliminary data.</text>
</comment>
<feature type="transmembrane region" description="Helical" evidence="7">
    <location>
        <begin position="362"/>
        <end position="383"/>
    </location>
</feature>
<evidence type="ECO:0000256" key="1">
    <source>
        <dbReference type="ARBA" id="ARBA00004651"/>
    </source>
</evidence>
<dbReference type="Proteomes" id="UP001500121">
    <property type="component" value="Unassembled WGS sequence"/>
</dbReference>
<dbReference type="PANTHER" id="PTHR30250:SF10">
    <property type="entry name" value="LIPOPOLYSACCHARIDE BIOSYNTHESIS PROTEIN WZXC"/>
    <property type="match status" value="1"/>
</dbReference>
<accession>A0ABP8ZDE9</accession>
<evidence type="ECO:0000256" key="5">
    <source>
        <dbReference type="ARBA" id="ARBA00022989"/>
    </source>
</evidence>
<proteinExistence type="inferred from homology"/>
<evidence type="ECO:0000256" key="2">
    <source>
        <dbReference type="ARBA" id="ARBA00007430"/>
    </source>
</evidence>
<evidence type="ECO:0000256" key="7">
    <source>
        <dbReference type="SAM" id="Phobius"/>
    </source>
</evidence>
<evidence type="ECO:0000256" key="6">
    <source>
        <dbReference type="ARBA" id="ARBA00023136"/>
    </source>
</evidence>
<gene>
    <name evidence="8" type="ORF">GCM10025783_27810</name>
</gene>
<dbReference type="EMBL" id="BAABLP010000006">
    <property type="protein sequence ID" value="GAA4753352.1"/>
    <property type="molecule type" value="Genomic_DNA"/>
</dbReference>
<dbReference type="RefSeq" id="WP_345481898.1">
    <property type="nucleotide sequence ID" value="NZ_BAABLP010000006.1"/>
</dbReference>
<organism evidence="8 9">
    <name type="scientific">Amnibacterium soli</name>
    <dbReference type="NCBI Taxonomy" id="1282736"/>
    <lineage>
        <taxon>Bacteria</taxon>
        <taxon>Bacillati</taxon>
        <taxon>Actinomycetota</taxon>
        <taxon>Actinomycetes</taxon>
        <taxon>Micrococcales</taxon>
        <taxon>Microbacteriaceae</taxon>
        <taxon>Amnibacterium</taxon>
    </lineage>
</organism>
<keyword evidence="3" id="KW-1003">Cell membrane</keyword>
<keyword evidence="6 7" id="KW-0472">Membrane</keyword>
<reference evidence="9" key="1">
    <citation type="journal article" date="2019" name="Int. J. Syst. Evol. Microbiol.">
        <title>The Global Catalogue of Microorganisms (GCM) 10K type strain sequencing project: providing services to taxonomists for standard genome sequencing and annotation.</title>
        <authorList>
            <consortium name="The Broad Institute Genomics Platform"/>
            <consortium name="The Broad Institute Genome Sequencing Center for Infectious Disease"/>
            <person name="Wu L."/>
            <person name="Ma J."/>
        </authorList>
    </citation>
    <scope>NUCLEOTIDE SEQUENCE [LARGE SCALE GENOMIC DNA]</scope>
    <source>
        <strain evidence="9">JCM 19015</strain>
    </source>
</reference>
<evidence type="ECO:0000256" key="4">
    <source>
        <dbReference type="ARBA" id="ARBA00022692"/>
    </source>
</evidence>
<dbReference type="InterPro" id="IPR050833">
    <property type="entry name" value="Poly_Biosynth_Transport"/>
</dbReference>
<feature type="transmembrane region" description="Helical" evidence="7">
    <location>
        <begin position="389"/>
        <end position="408"/>
    </location>
</feature>
<feature type="transmembrane region" description="Helical" evidence="7">
    <location>
        <begin position="296"/>
        <end position="323"/>
    </location>
</feature>
<feature type="transmembrane region" description="Helical" evidence="7">
    <location>
        <begin position="329"/>
        <end position="350"/>
    </location>
</feature>
<name>A0ABP8ZDE9_9MICO</name>
<feature type="transmembrane region" description="Helical" evidence="7">
    <location>
        <begin position="21"/>
        <end position="41"/>
    </location>
</feature>
<feature type="transmembrane region" description="Helical" evidence="7">
    <location>
        <begin position="420"/>
        <end position="442"/>
    </location>
</feature>
<feature type="transmembrane region" description="Helical" evidence="7">
    <location>
        <begin position="121"/>
        <end position="141"/>
    </location>
</feature>
<sequence>MSGDRSPSDAPVSARRLASGAAWTYGSQLIGVVAQFGYAAVTSRLVGPEQFGIYAITLAITALVTLIATGGLGQTIGRLQEVLPSTVHALCTLALLLGLVSAAVLGLAAPLWAGLWSTPEATPAVAVMAISAFTAPFYGLVTGLVRRLGHFRLLAGQQLLGTLLGMAAGVGAVLISRTDISLLVSPIVAQLLTTIFCAWTSRRHLGLGRLGGAMAELSFSAKLTVASVLSYGVGNVTRIVATGALGPSAIGYWNRAEVISIIPFQQVQTALIQTIYPEFRHDREGTERARRVWTDLLVITGWGLMVVAALGALTVPALVTVLLGPQWSAARVLVPILMFAGAVQAVGTILAAAIEAIGRFRWVWSTQIALLVLQGVLAAAIVITHSLVVAVSAILVTSIVRQVWQGVLCSRKGYLDGRRLLASSLAAAAVCVGGYAVLALILQWVGTTLLSTAIMLVVVLGIAVLLRRRILRLPVVALMGDYGLVPGSRSRRAAD</sequence>